<proteinExistence type="predicted"/>
<keyword evidence="3" id="KW-1185">Reference proteome</keyword>
<organism evidence="2 3">
    <name type="scientific">Klugiella xanthotipulae</name>
    <dbReference type="NCBI Taxonomy" id="244735"/>
    <lineage>
        <taxon>Bacteria</taxon>
        <taxon>Bacillati</taxon>
        <taxon>Actinomycetota</taxon>
        <taxon>Actinomycetes</taxon>
        <taxon>Micrococcales</taxon>
        <taxon>Microbacteriaceae</taxon>
        <taxon>Klugiella</taxon>
    </lineage>
</organism>
<dbReference type="Proteomes" id="UP000318331">
    <property type="component" value="Unassembled WGS sequence"/>
</dbReference>
<dbReference type="EMBL" id="VFPN01000001">
    <property type="protein sequence ID" value="TQM65825.1"/>
    <property type="molecule type" value="Genomic_DNA"/>
</dbReference>
<keyword evidence="1" id="KW-0732">Signal</keyword>
<sequence>MKKFTKAAIASLLGLGLVFGPTAPANAVTARVFFSTSQAEARTACLLGYQVAQVIAIVTVISKCSYEGKMKTGQHMYAFYIK</sequence>
<comment type="caution">
    <text evidence="2">The sequence shown here is derived from an EMBL/GenBank/DDBJ whole genome shotgun (WGS) entry which is preliminary data.</text>
</comment>
<dbReference type="RefSeq" id="WP_141915758.1">
    <property type="nucleotide sequence ID" value="NZ_BAAAYS010000001.1"/>
</dbReference>
<evidence type="ECO:0000313" key="3">
    <source>
        <dbReference type="Proteomes" id="UP000318331"/>
    </source>
</evidence>
<dbReference type="AlphaFoldDB" id="A0A543I5F6"/>
<gene>
    <name evidence="2" type="ORF">FB466_0638</name>
</gene>
<name>A0A543I5F6_9MICO</name>
<evidence type="ECO:0000256" key="1">
    <source>
        <dbReference type="SAM" id="SignalP"/>
    </source>
</evidence>
<feature type="signal peptide" evidence="1">
    <location>
        <begin position="1"/>
        <end position="27"/>
    </location>
</feature>
<feature type="chain" id="PRO_5022185866" evidence="1">
    <location>
        <begin position="28"/>
        <end position="82"/>
    </location>
</feature>
<evidence type="ECO:0000313" key="2">
    <source>
        <dbReference type="EMBL" id="TQM65825.1"/>
    </source>
</evidence>
<reference evidence="2 3" key="1">
    <citation type="submission" date="2019-06" db="EMBL/GenBank/DDBJ databases">
        <title>Sequencing the genomes of 1000 actinobacteria strains.</title>
        <authorList>
            <person name="Klenk H.-P."/>
        </authorList>
    </citation>
    <scope>NUCLEOTIDE SEQUENCE [LARGE SCALE GENOMIC DNA]</scope>
    <source>
        <strain evidence="2 3">DSM 18031</strain>
    </source>
</reference>
<accession>A0A543I5F6</accession>
<protein>
    <submittedName>
        <fullName evidence="2">Uncharacterized protein</fullName>
    </submittedName>
</protein>